<accession>A0A1G8ABG7</accession>
<evidence type="ECO:0000313" key="3">
    <source>
        <dbReference type="Proteomes" id="UP000199495"/>
    </source>
</evidence>
<feature type="domain" description="GST N-terminal" evidence="1">
    <location>
        <begin position="1"/>
        <end position="83"/>
    </location>
</feature>
<reference evidence="2 3" key="1">
    <citation type="submission" date="2016-10" db="EMBL/GenBank/DDBJ databases">
        <authorList>
            <person name="de Groot N.N."/>
        </authorList>
    </citation>
    <scope>NUCLEOTIDE SEQUENCE [LARGE SCALE GENOMIC DNA]</scope>
    <source>
        <strain evidence="2 3">CGMCC 1.10267</strain>
    </source>
</reference>
<dbReference type="InterPro" id="IPR036282">
    <property type="entry name" value="Glutathione-S-Trfase_C_sf"/>
</dbReference>
<dbReference type="GO" id="GO:0016740">
    <property type="term" value="F:transferase activity"/>
    <property type="evidence" value="ECO:0007669"/>
    <property type="project" value="UniProtKB-KW"/>
</dbReference>
<dbReference type="RefSeq" id="WP_090600039.1">
    <property type="nucleotide sequence ID" value="NZ_FNCS01000028.1"/>
</dbReference>
<dbReference type="EMBL" id="FNCS01000028">
    <property type="protein sequence ID" value="SDH18229.1"/>
    <property type="molecule type" value="Genomic_DNA"/>
</dbReference>
<name>A0A1G8ABG7_9HYPH</name>
<keyword evidence="3" id="KW-1185">Reference proteome</keyword>
<dbReference type="SUPFAM" id="SSF47616">
    <property type="entry name" value="GST C-terminal domain-like"/>
    <property type="match status" value="1"/>
</dbReference>
<dbReference type="OrthoDB" id="9795329at2"/>
<protein>
    <submittedName>
        <fullName evidence="2">Glutathione S-transferase</fullName>
    </submittedName>
</protein>
<dbReference type="Gene3D" id="1.20.1050.10">
    <property type="match status" value="1"/>
</dbReference>
<dbReference type="Proteomes" id="UP000199495">
    <property type="component" value="Unassembled WGS sequence"/>
</dbReference>
<dbReference type="STRING" id="440168.SAMN04487974_12811"/>
<keyword evidence="2" id="KW-0808">Transferase</keyword>
<dbReference type="Pfam" id="PF13409">
    <property type="entry name" value="GST_N_2"/>
    <property type="match status" value="1"/>
</dbReference>
<dbReference type="InterPro" id="IPR036249">
    <property type="entry name" value="Thioredoxin-like_sf"/>
</dbReference>
<gene>
    <name evidence="2" type="ORF">SAMN04487974_12811</name>
</gene>
<dbReference type="SUPFAM" id="SSF52833">
    <property type="entry name" value="Thioredoxin-like"/>
    <property type="match status" value="1"/>
</dbReference>
<proteinExistence type="predicted"/>
<dbReference type="Pfam" id="PF13410">
    <property type="entry name" value="GST_C_2"/>
    <property type="match status" value="1"/>
</dbReference>
<dbReference type="Gene3D" id="3.40.30.10">
    <property type="entry name" value="Glutaredoxin"/>
    <property type="match status" value="1"/>
</dbReference>
<organism evidence="2 3">
    <name type="scientific">Pelagibacterium luteolum</name>
    <dbReference type="NCBI Taxonomy" id="440168"/>
    <lineage>
        <taxon>Bacteria</taxon>
        <taxon>Pseudomonadati</taxon>
        <taxon>Pseudomonadota</taxon>
        <taxon>Alphaproteobacteria</taxon>
        <taxon>Hyphomicrobiales</taxon>
        <taxon>Devosiaceae</taxon>
        <taxon>Pelagibacterium</taxon>
    </lineage>
</organism>
<evidence type="ECO:0000313" key="2">
    <source>
        <dbReference type="EMBL" id="SDH18229.1"/>
    </source>
</evidence>
<evidence type="ECO:0000259" key="1">
    <source>
        <dbReference type="PROSITE" id="PS50404"/>
    </source>
</evidence>
<dbReference type="PROSITE" id="PS50404">
    <property type="entry name" value="GST_NTER"/>
    <property type="match status" value="1"/>
</dbReference>
<sequence length="217" mass="23428">MKLLWSPRSPFVRKVMILLHELDQVQSVELIRAVATPRGVPNPEIMAHNPLGRIPVLLVPDGEPILDSALICEFLARHFAGGDALVPSSGPVRRTQMRWQALGDGLTENLLLYRIEKTGASGGDPERLASLGAKIRACFSALAKSADKLERAPFGIGQIAVICALGQADFRFPDSGWRAGYPGLATWERQVAGRPSVKATGVKDDLAETGPSMDLKI</sequence>
<dbReference type="AlphaFoldDB" id="A0A1G8ABG7"/>
<dbReference type="InterPro" id="IPR004045">
    <property type="entry name" value="Glutathione_S-Trfase_N"/>
</dbReference>